<evidence type="ECO:0000313" key="2">
    <source>
        <dbReference type="EMBL" id="KDP45933.1"/>
    </source>
</evidence>
<feature type="compositionally biased region" description="Polar residues" evidence="1">
    <location>
        <begin position="70"/>
        <end position="81"/>
    </location>
</feature>
<dbReference type="EMBL" id="KK914224">
    <property type="protein sequence ID" value="KDP45933.1"/>
    <property type="molecule type" value="Genomic_DNA"/>
</dbReference>
<dbReference type="Proteomes" id="UP000027138">
    <property type="component" value="Unassembled WGS sequence"/>
</dbReference>
<feature type="region of interest" description="Disordered" evidence="1">
    <location>
        <begin position="70"/>
        <end position="90"/>
    </location>
</feature>
<accession>A0A067LFC0</accession>
<dbReference type="AlphaFoldDB" id="A0A067LFC0"/>
<evidence type="ECO:0000256" key="1">
    <source>
        <dbReference type="SAM" id="MobiDB-lite"/>
    </source>
</evidence>
<sequence length="90" mass="9721">MSYETSVTIVVHHMGVFIVRKGKVSYDGENKGNPVQIADGSDIVSNEDGVGFQEIEFDVGEALCVFETEVGSNNPEGQPNETGIEAIMEQ</sequence>
<organism evidence="2 3">
    <name type="scientific">Jatropha curcas</name>
    <name type="common">Barbados nut</name>
    <dbReference type="NCBI Taxonomy" id="180498"/>
    <lineage>
        <taxon>Eukaryota</taxon>
        <taxon>Viridiplantae</taxon>
        <taxon>Streptophyta</taxon>
        <taxon>Embryophyta</taxon>
        <taxon>Tracheophyta</taxon>
        <taxon>Spermatophyta</taxon>
        <taxon>Magnoliopsida</taxon>
        <taxon>eudicotyledons</taxon>
        <taxon>Gunneridae</taxon>
        <taxon>Pentapetalae</taxon>
        <taxon>rosids</taxon>
        <taxon>fabids</taxon>
        <taxon>Malpighiales</taxon>
        <taxon>Euphorbiaceae</taxon>
        <taxon>Crotonoideae</taxon>
        <taxon>Jatropheae</taxon>
        <taxon>Jatropha</taxon>
    </lineage>
</organism>
<keyword evidence="3" id="KW-1185">Reference proteome</keyword>
<evidence type="ECO:0000313" key="3">
    <source>
        <dbReference type="Proteomes" id="UP000027138"/>
    </source>
</evidence>
<proteinExistence type="predicted"/>
<name>A0A067LFC0_JATCU</name>
<protein>
    <submittedName>
        <fullName evidence="2">Uncharacterized protein</fullName>
    </submittedName>
</protein>
<reference evidence="2 3" key="1">
    <citation type="journal article" date="2014" name="PLoS ONE">
        <title>Global Analysis of Gene Expression Profiles in Physic Nut (Jatropha curcas L.) Seedlings Exposed to Salt Stress.</title>
        <authorList>
            <person name="Zhang L."/>
            <person name="Zhang C."/>
            <person name="Wu P."/>
            <person name="Chen Y."/>
            <person name="Li M."/>
            <person name="Jiang H."/>
            <person name="Wu G."/>
        </authorList>
    </citation>
    <scope>NUCLEOTIDE SEQUENCE [LARGE SCALE GENOMIC DNA]</scope>
    <source>
        <strain evidence="3">cv. GZQX0401</strain>
        <tissue evidence="2">Young leaves</tissue>
    </source>
</reference>
<gene>
    <name evidence="2" type="ORF">JCGZ_11836</name>
</gene>